<evidence type="ECO:0008006" key="3">
    <source>
        <dbReference type="Google" id="ProtNLM"/>
    </source>
</evidence>
<organism evidence="1 2">
    <name type="scientific">BD1-7 clade bacterium</name>
    <dbReference type="NCBI Taxonomy" id="2029982"/>
    <lineage>
        <taxon>Bacteria</taxon>
        <taxon>Pseudomonadati</taxon>
        <taxon>Pseudomonadota</taxon>
        <taxon>Gammaproteobacteria</taxon>
        <taxon>Cellvibrionales</taxon>
        <taxon>Spongiibacteraceae</taxon>
        <taxon>BD1-7 clade</taxon>
    </lineage>
</organism>
<dbReference type="OrthoDB" id="6191374at2"/>
<dbReference type="Pfam" id="PF06996">
    <property type="entry name" value="T6SS_TssG"/>
    <property type="match status" value="1"/>
</dbReference>
<dbReference type="Proteomes" id="UP000441399">
    <property type="component" value="Unassembled WGS sequence"/>
</dbReference>
<gene>
    <name evidence="1" type="ORF">OPDIPICF_00628</name>
</gene>
<protein>
    <recommendedName>
        <fullName evidence="3">Type VI secretion system baseplate subunit TssG</fullName>
    </recommendedName>
</protein>
<evidence type="ECO:0000313" key="2">
    <source>
        <dbReference type="Proteomes" id="UP000441399"/>
    </source>
</evidence>
<sequence>MENNALSLVESNPNTFTLTYTIQALKHHFTHIKQAFPIRFHADYLPKVSEYEVNQVSFHNGSWRITCNHGAFFGVRGVIPRTYYSEALNHYFSQNDSALITFFNGFNHRHYHLAHLCEVKHSLPLQSEEESFPWLREEKAISHRLTKLLGDLSDGLPAEPQWLQYAGLIANRTLCIFGLEAILKDYFRIDCEVINTAAYYQDIYDQDCSKIGQKKHNNELGVTMFAGHSAALFSQFLDIHIYPKSADEMEHMRLDNRLADAICNLVYQYLHSTVRVRLFINIDSSMLPCLRMTAGSISLGFSSWLCTKHPGHSGKIVFPYKADLAAHEKIQGAML</sequence>
<dbReference type="InterPro" id="IPR010732">
    <property type="entry name" value="T6SS_TssG-like"/>
</dbReference>
<dbReference type="AlphaFoldDB" id="A0A5S9N339"/>
<dbReference type="EMBL" id="CACSIO010000001">
    <property type="protein sequence ID" value="CAA0084136.1"/>
    <property type="molecule type" value="Genomic_DNA"/>
</dbReference>
<reference evidence="1 2" key="1">
    <citation type="submission" date="2019-11" db="EMBL/GenBank/DDBJ databases">
        <authorList>
            <person name="Holert J."/>
        </authorList>
    </citation>
    <scope>NUCLEOTIDE SEQUENCE [LARGE SCALE GENOMIC DNA]</scope>
    <source>
        <strain evidence="1">SB11_3</strain>
    </source>
</reference>
<dbReference type="PANTHER" id="PTHR35564:SF4">
    <property type="entry name" value="CYTOPLASMIC PROTEIN"/>
    <property type="match status" value="1"/>
</dbReference>
<name>A0A5S9N339_9GAMM</name>
<keyword evidence="2" id="KW-1185">Reference proteome</keyword>
<dbReference type="PANTHER" id="PTHR35564">
    <property type="match status" value="1"/>
</dbReference>
<accession>A0A5S9N339</accession>
<evidence type="ECO:0000313" key="1">
    <source>
        <dbReference type="EMBL" id="CAA0084136.1"/>
    </source>
</evidence>
<proteinExistence type="predicted"/>